<dbReference type="SUPFAM" id="SSF46934">
    <property type="entry name" value="UBA-like"/>
    <property type="match status" value="1"/>
</dbReference>
<dbReference type="GO" id="GO:0043130">
    <property type="term" value="F:ubiquitin binding"/>
    <property type="evidence" value="ECO:0007669"/>
    <property type="project" value="InterPro"/>
</dbReference>
<feature type="compositionally biased region" description="Basic and acidic residues" evidence="1">
    <location>
        <begin position="77"/>
        <end position="91"/>
    </location>
</feature>
<feature type="compositionally biased region" description="Basic and acidic residues" evidence="1">
    <location>
        <begin position="128"/>
        <end position="166"/>
    </location>
</feature>
<name>A0AAN7XGX1_ELEMC</name>
<dbReference type="Proteomes" id="UP001346869">
    <property type="component" value="Unassembled WGS sequence"/>
</dbReference>
<evidence type="ECO:0000256" key="1">
    <source>
        <dbReference type="SAM" id="MobiDB-lite"/>
    </source>
</evidence>
<reference evidence="3 4" key="2">
    <citation type="journal article" date="2023" name="Mol. Biol. Evol.">
        <title>Genomics of Secondarily Temperate Adaptation in the Only Non-Antarctic Icefish.</title>
        <authorList>
            <person name="Rivera-Colon A.G."/>
            <person name="Rayamajhi N."/>
            <person name="Minhas B.F."/>
            <person name="Madrigal G."/>
            <person name="Bilyk K.T."/>
            <person name="Yoon V."/>
            <person name="Hune M."/>
            <person name="Gregory S."/>
            <person name="Cheng C.H.C."/>
            <person name="Catchen J.M."/>
        </authorList>
    </citation>
    <scope>NUCLEOTIDE SEQUENCE [LARGE SCALE GENOMIC DNA]</scope>
    <source>
        <strain evidence="3">JMC-PN-2008</strain>
    </source>
</reference>
<dbReference type="EMBL" id="JAUZQC010000013">
    <property type="protein sequence ID" value="KAK5860625.1"/>
    <property type="molecule type" value="Genomic_DNA"/>
</dbReference>
<proteinExistence type="predicted"/>
<feature type="compositionally biased region" description="Polar residues" evidence="1">
    <location>
        <begin position="193"/>
        <end position="208"/>
    </location>
</feature>
<dbReference type="PROSITE" id="PS51140">
    <property type="entry name" value="CUE"/>
    <property type="match status" value="1"/>
</dbReference>
<reference evidence="3 4" key="1">
    <citation type="journal article" date="2023" name="Genes (Basel)">
        <title>Chromosome-Level Genome Assembly and Circadian Gene Repertoire of the Patagonia Blennie Eleginops maclovinus-The Closest Ancestral Proxy of Antarctic Cryonotothenioids.</title>
        <authorList>
            <person name="Cheng C.C."/>
            <person name="Rivera-Colon A.G."/>
            <person name="Minhas B.F."/>
            <person name="Wilson L."/>
            <person name="Rayamajhi N."/>
            <person name="Vargas-Chacoff L."/>
            <person name="Catchen J.M."/>
        </authorList>
    </citation>
    <scope>NUCLEOTIDE SEQUENCE [LARGE SCALE GENOMIC DNA]</scope>
    <source>
        <strain evidence="3">JMC-PN-2008</strain>
    </source>
</reference>
<protein>
    <recommendedName>
        <fullName evidence="2">CUE domain-containing protein</fullName>
    </recommendedName>
</protein>
<gene>
    <name evidence="3" type="ORF">PBY51_022087</name>
</gene>
<dbReference type="InterPro" id="IPR026185">
    <property type="entry name" value="EPSTI1"/>
</dbReference>
<accession>A0AAN7XGX1</accession>
<dbReference type="AlphaFoldDB" id="A0AAN7XGX1"/>
<feature type="compositionally biased region" description="Basic and acidic residues" evidence="1">
    <location>
        <begin position="174"/>
        <end position="191"/>
    </location>
</feature>
<feature type="region of interest" description="Disordered" evidence="1">
    <location>
        <begin position="237"/>
        <end position="267"/>
    </location>
</feature>
<dbReference type="PANTHER" id="PTHR22529:SF1">
    <property type="entry name" value="EPITHELIAL-STROMAL INTERACTION PROTEIN 1"/>
    <property type="match status" value="1"/>
</dbReference>
<feature type="region of interest" description="Disordered" evidence="1">
    <location>
        <begin position="1"/>
        <end position="215"/>
    </location>
</feature>
<dbReference type="InterPro" id="IPR003892">
    <property type="entry name" value="CUE"/>
</dbReference>
<evidence type="ECO:0000313" key="3">
    <source>
        <dbReference type="EMBL" id="KAK5860625.1"/>
    </source>
</evidence>
<feature type="compositionally biased region" description="Polar residues" evidence="1">
    <location>
        <begin position="12"/>
        <end position="24"/>
    </location>
</feature>
<keyword evidence="4" id="KW-1185">Reference proteome</keyword>
<evidence type="ECO:0000259" key="2">
    <source>
        <dbReference type="PROSITE" id="PS51140"/>
    </source>
</evidence>
<feature type="compositionally biased region" description="Basic and acidic residues" evidence="1">
    <location>
        <begin position="111"/>
        <end position="121"/>
    </location>
</feature>
<sequence length="326" mass="37693">MDPYQNHRDYRNQQNPGRTTAGTPGTSGGDLTPDSPSGEAAEARNTPATTREPQYSVGYTMIPPNESRRSKTQMMAQKEEEAFQRWREENRPQPVQPVSEKLGGTATMCAAREKQLSELRSAKLQKKLKQEEADKKRRQEEEEENQRMKDKQREKAERLEERERQEHQRRREQHRPDQLRKTETFLQRFERSVPSSLASAGATHTPSRNEAAAGSVRDVQLEHRRVNAAFLDRLEGRGEETKQESIQETPCPSSAFEDFNYNPPHLNPEPEHSYLEWTEEAELEPDLKRLMESFPGYSTDFLEDILVQCNRDCEEAYALLLNCAMD</sequence>
<evidence type="ECO:0000313" key="4">
    <source>
        <dbReference type="Proteomes" id="UP001346869"/>
    </source>
</evidence>
<organism evidence="3 4">
    <name type="scientific">Eleginops maclovinus</name>
    <name type="common">Patagonian blennie</name>
    <name type="synonym">Eleginus maclovinus</name>
    <dbReference type="NCBI Taxonomy" id="56733"/>
    <lineage>
        <taxon>Eukaryota</taxon>
        <taxon>Metazoa</taxon>
        <taxon>Chordata</taxon>
        <taxon>Craniata</taxon>
        <taxon>Vertebrata</taxon>
        <taxon>Euteleostomi</taxon>
        <taxon>Actinopterygii</taxon>
        <taxon>Neopterygii</taxon>
        <taxon>Teleostei</taxon>
        <taxon>Neoteleostei</taxon>
        <taxon>Acanthomorphata</taxon>
        <taxon>Eupercaria</taxon>
        <taxon>Perciformes</taxon>
        <taxon>Notothenioidei</taxon>
        <taxon>Eleginopidae</taxon>
        <taxon>Eleginops</taxon>
    </lineage>
</organism>
<comment type="caution">
    <text evidence="3">The sequence shown here is derived from an EMBL/GenBank/DDBJ whole genome shotgun (WGS) entry which is preliminary data.</text>
</comment>
<feature type="compositionally biased region" description="Basic and acidic residues" evidence="1">
    <location>
        <begin position="1"/>
        <end position="11"/>
    </location>
</feature>
<feature type="domain" description="CUE" evidence="2">
    <location>
        <begin position="282"/>
        <end position="326"/>
    </location>
</feature>
<dbReference type="InterPro" id="IPR009060">
    <property type="entry name" value="UBA-like_sf"/>
</dbReference>
<dbReference type="CDD" id="cd14279">
    <property type="entry name" value="CUE"/>
    <property type="match status" value="1"/>
</dbReference>
<dbReference type="PANTHER" id="PTHR22529">
    <property type="entry name" value="EPITHELIAL-STROMAL INTERACTION PROTEIN 1"/>
    <property type="match status" value="1"/>
</dbReference>